<evidence type="ECO:0000256" key="7">
    <source>
        <dbReference type="ARBA" id="ARBA00022490"/>
    </source>
</evidence>
<evidence type="ECO:0000256" key="15">
    <source>
        <dbReference type="ARBA" id="ARBA00023306"/>
    </source>
</evidence>
<dbReference type="PANTHER" id="PTHR28036:SF1">
    <property type="entry name" value="DASH COMPLEX SUBUNIT DAD2"/>
    <property type="match status" value="1"/>
</dbReference>
<evidence type="ECO:0000313" key="19">
    <source>
        <dbReference type="EMBL" id="EDO19546.1"/>
    </source>
</evidence>
<evidence type="ECO:0000313" key="20">
    <source>
        <dbReference type="Proteomes" id="UP000000267"/>
    </source>
</evidence>
<evidence type="ECO:0000256" key="5">
    <source>
        <dbReference type="ARBA" id="ARBA00020260"/>
    </source>
</evidence>
<dbReference type="OMA" id="DYEVGVW"/>
<keyword evidence="13" id="KW-0206">Cytoskeleton</keyword>
<dbReference type="GO" id="GO:0051010">
    <property type="term" value="F:microtubule plus-end binding"/>
    <property type="evidence" value="ECO:0007669"/>
    <property type="project" value="EnsemblFungi"/>
</dbReference>
<feature type="region of interest" description="Disordered" evidence="18">
    <location>
        <begin position="78"/>
        <end position="109"/>
    </location>
</feature>
<dbReference type="KEGG" id="vpo:Kpol_1018p78"/>
<evidence type="ECO:0000256" key="1">
    <source>
        <dbReference type="ARBA" id="ARBA00004123"/>
    </source>
</evidence>
<dbReference type="GeneID" id="5547903"/>
<dbReference type="RefSeq" id="XP_001647404.1">
    <property type="nucleotide sequence ID" value="XM_001647354.1"/>
</dbReference>
<dbReference type="GO" id="GO:0042729">
    <property type="term" value="C:DASH complex"/>
    <property type="evidence" value="ECO:0007669"/>
    <property type="project" value="EnsemblFungi"/>
</dbReference>
<evidence type="ECO:0000256" key="9">
    <source>
        <dbReference type="ARBA" id="ARBA00022701"/>
    </source>
</evidence>
<dbReference type="PANTHER" id="PTHR28036">
    <property type="entry name" value="DASH COMPLEX SUBUNIT DAD2"/>
    <property type="match status" value="1"/>
</dbReference>
<evidence type="ECO:0000256" key="6">
    <source>
        <dbReference type="ARBA" id="ARBA00022454"/>
    </source>
</evidence>
<evidence type="ECO:0000256" key="3">
    <source>
        <dbReference type="ARBA" id="ARBA00004629"/>
    </source>
</evidence>
<dbReference type="PhylomeDB" id="A7TDS6"/>
<keyword evidence="20" id="KW-1185">Reference proteome</keyword>
<keyword evidence="16" id="KW-0137">Centromere</keyword>
<accession>A7TDS6</accession>
<organism evidence="20">
    <name type="scientific">Vanderwaltozyma polyspora (strain ATCC 22028 / DSM 70294 / BCRC 21397 / CBS 2163 / NBRC 10782 / NRRL Y-8283 / UCD 57-17)</name>
    <name type="common">Kluyveromyces polysporus</name>
    <dbReference type="NCBI Taxonomy" id="436907"/>
    <lineage>
        <taxon>Eukaryota</taxon>
        <taxon>Fungi</taxon>
        <taxon>Dikarya</taxon>
        <taxon>Ascomycota</taxon>
        <taxon>Saccharomycotina</taxon>
        <taxon>Saccharomycetes</taxon>
        <taxon>Saccharomycetales</taxon>
        <taxon>Saccharomycetaceae</taxon>
        <taxon>Vanderwaltozyma</taxon>
    </lineage>
</organism>
<evidence type="ECO:0000256" key="16">
    <source>
        <dbReference type="ARBA" id="ARBA00023328"/>
    </source>
</evidence>
<dbReference type="GO" id="GO:1990023">
    <property type="term" value="C:mitotic spindle midzone"/>
    <property type="evidence" value="ECO:0007669"/>
    <property type="project" value="TreeGrafter"/>
</dbReference>
<evidence type="ECO:0000256" key="18">
    <source>
        <dbReference type="SAM" id="MobiDB-lite"/>
    </source>
</evidence>
<dbReference type="InParanoid" id="A7TDS6"/>
<dbReference type="InterPro" id="IPR013963">
    <property type="entry name" value="DASH_Dad2"/>
</dbReference>
<evidence type="ECO:0000256" key="14">
    <source>
        <dbReference type="ARBA" id="ARBA00023242"/>
    </source>
</evidence>
<dbReference type="AlphaFoldDB" id="A7TDS6"/>
<evidence type="ECO:0000256" key="13">
    <source>
        <dbReference type="ARBA" id="ARBA00023212"/>
    </source>
</evidence>
<dbReference type="GO" id="GO:0031116">
    <property type="term" value="P:positive regulation of microtubule polymerization"/>
    <property type="evidence" value="ECO:0007669"/>
    <property type="project" value="EnsemblFungi"/>
</dbReference>
<keyword evidence="15" id="KW-0131">Cell cycle</keyword>
<keyword evidence="10" id="KW-0498">Mitosis</keyword>
<dbReference type="STRING" id="436907.A7TDS6"/>
<comment type="similarity">
    <text evidence="4">Belongs to the DASH complex DAD2 family.</text>
</comment>
<comment type="subcellular location">
    <subcellularLocation>
        <location evidence="3">Chromosome</location>
        <location evidence="3">Centromere</location>
        <location evidence="3">Kinetochore</location>
    </subcellularLocation>
    <subcellularLocation>
        <location evidence="2">Cytoplasm</location>
        <location evidence="2">Cytoskeleton</location>
        <location evidence="2">Spindle</location>
    </subcellularLocation>
    <subcellularLocation>
        <location evidence="1">Nucleus</location>
    </subcellularLocation>
</comment>
<gene>
    <name evidence="19" type="ORF">Kpol_1018p78</name>
</gene>
<evidence type="ECO:0000256" key="8">
    <source>
        <dbReference type="ARBA" id="ARBA00022618"/>
    </source>
</evidence>
<dbReference type="GO" id="GO:0051987">
    <property type="term" value="P:positive regulation of attachment of spindle microtubules to kinetochore"/>
    <property type="evidence" value="ECO:0007669"/>
    <property type="project" value="EnsemblFungi"/>
</dbReference>
<evidence type="ECO:0000256" key="17">
    <source>
        <dbReference type="ARBA" id="ARBA00030568"/>
    </source>
</evidence>
<dbReference type="OrthoDB" id="3230169at2759"/>
<dbReference type="GO" id="GO:0044732">
    <property type="term" value="C:mitotic spindle pole body"/>
    <property type="evidence" value="ECO:0007669"/>
    <property type="project" value="TreeGrafter"/>
</dbReference>
<dbReference type="GO" id="GO:1990758">
    <property type="term" value="P:mitotic sister chromatid biorientation"/>
    <property type="evidence" value="ECO:0007669"/>
    <property type="project" value="EnsemblFungi"/>
</dbReference>
<keyword evidence="11" id="KW-0159">Chromosome partition</keyword>
<dbReference type="Proteomes" id="UP000000267">
    <property type="component" value="Unassembled WGS sequence"/>
</dbReference>
<keyword evidence="9" id="KW-0493">Microtubule</keyword>
<keyword evidence="6" id="KW-0158">Chromosome</keyword>
<dbReference type="EMBL" id="DS480378">
    <property type="protein sequence ID" value="EDO19546.1"/>
    <property type="molecule type" value="Genomic_DNA"/>
</dbReference>
<keyword evidence="12" id="KW-0995">Kinetochore</keyword>
<reference evidence="19 20" key="1">
    <citation type="journal article" date="2007" name="Proc. Natl. Acad. Sci. U.S.A.">
        <title>Independent sorting-out of thousands of duplicated gene pairs in two yeast species descended from a whole-genome duplication.</title>
        <authorList>
            <person name="Scannell D.R."/>
            <person name="Frank A.C."/>
            <person name="Conant G.C."/>
            <person name="Byrne K.P."/>
            <person name="Woolfit M."/>
            <person name="Wolfe K.H."/>
        </authorList>
    </citation>
    <scope>NUCLEOTIDE SEQUENCE [LARGE SCALE GENOMIC DNA]</scope>
    <source>
        <strain evidence="20">ATCC 22028 / DSM 70294 / BCRC 21397 / CBS 2163 / NBRC 10782 / NRRL Y-8283 / UCD 57-17</strain>
    </source>
</reference>
<dbReference type="GO" id="GO:0005874">
    <property type="term" value="C:microtubule"/>
    <property type="evidence" value="ECO:0007669"/>
    <property type="project" value="UniProtKB-KW"/>
</dbReference>
<dbReference type="GO" id="GO:0051301">
    <property type="term" value="P:cell division"/>
    <property type="evidence" value="ECO:0007669"/>
    <property type="project" value="UniProtKB-KW"/>
</dbReference>
<evidence type="ECO:0000256" key="4">
    <source>
        <dbReference type="ARBA" id="ARBA00005501"/>
    </source>
</evidence>
<name>A7TDS6_VANPO</name>
<dbReference type="eggNOG" id="ENOG502S93M">
    <property type="taxonomic scope" value="Eukaryota"/>
</dbReference>
<dbReference type="HOGENOM" id="CLU_138063_1_0_1"/>
<evidence type="ECO:0000256" key="12">
    <source>
        <dbReference type="ARBA" id="ARBA00022838"/>
    </source>
</evidence>
<sequence>MSAVQAKRAELDYLRKITALTDTLKSQLDELSVQVSQMNNNASVVEQIMENWNSILRSISQASLSLHNYSQGDYQVGAWNENDDTKDENPPLPGTLLRMRVDGDTTNVD</sequence>
<keyword evidence="8" id="KW-0132">Cell division</keyword>
<evidence type="ECO:0000256" key="11">
    <source>
        <dbReference type="ARBA" id="ARBA00022829"/>
    </source>
</evidence>
<keyword evidence="14" id="KW-0539">Nucleus</keyword>
<dbReference type="FunCoup" id="A7TDS6">
    <property type="interactions" value="46"/>
</dbReference>
<evidence type="ECO:0000256" key="10">
    <source>
        <dbReference type="ARBA" id="ARBA00022776"/>
    </source>
</evidence>
<protein>
    <recommendedName>
        <fullName evidence="5">DASH complex subunit DAD2</fullName>
    </recommendedName>
    <alternativeName>
        <fullName evidence="17">Outer kinetochore protein DAD2</fullName>
    </alternativeName>
</protein>
<dbReference type="GO" id="GO:1990976">
    <property type="term" value="P:protein transport along microtubule to mitotic spindle pole body"/>
    <property type="evidence" value="ECO:0007669"/>
    <property type="project" value="EnsemblFungi"/>
</dbReference>
<keyword evidence="7" id="KW-0963">Cytoplasm</keyword>
<dbReference type="Pfam" id="PF08654">
    <property type="entry name" value="DASH_Dad2"/>
    <property type="match status" value="1"/>
</dbReference>
<evidence type="ECO:0000256" key="2">
    <source>
        <dbReference type="ARBA" id="ARBA00004186"/>
    </source>
</evidence>
<proteinExistence type="inferred from homology"/>